<keyword evidence="2" id="KW-1133">Transmembrane helix</keyword>
<feature type="compositionally biased region" description="Gly residues" evidence="1">
    <location>
        <begin position="20"/>
        <end position="29"/>
    </location>
</feature>
<dbReference type="AlphaFoldDB" id="A0A542UPA8"/>
<reference evidence="3 4" key="1">
    <citation type="submission" date="2019-06" db="EMBL/GenBank/DDBJ databases">
        <title>Sequencing the genomes of 1000 actinobacteria strains.</title>
        <authorList>
            <person name="Klenk H.-P."/>
        </authorList>
    </citation>
    <scope>NUCLEOTIDE SEQUENCE [LARGE SCALE GENOMIC DNA]</scope>
    <source>
        <strain evidence="3 4">DSM 41929</strain>
    </source>
</reference>
<proteinExistence type="predicted"/>
<protein>
    <submittedName>
        <fullName evidence="3">Uncharacterized protein</fullName>
    </submittedName>
</protein>
<evidence type="ECO:0000256" key="1">
    <source>
        <dbReference type="SAM" id="MobiDB-lite"/>
    </source>
</evidence>
<organism evidence="3 4">
    <name type="scientific">Streptomyces puniciscabiei</name>
    <dbReference type="NCBI Taxonomy" id="164348"/>
    <lineage>
        <taxon>Bacteria</taxon>
        <taxon>Bacillati</taxon>
        <taxon>Actinomycetota</taxon>
        <taxon>Actinomycetes</taxon>
        <taxon>Kitasatosporales</taxon>
        <taxon>Streptomycetaceae</taxon>
        <taxon>Streptomyces</taxon>
    </lineage>
</organism>
<evidence type="ECO:0000313" key="4">
    <source>
        <dbReference type="Proteomes" id="UP000318103"/>
    </source>
</evidence>
<dbReference type="EMBL" id="VFNX01000001">
    <property type="protein sequence ID" value="TQL00910.1"/>
    <property type="molecule type" value="Genomic_DNA"/>
</dbReference>
<keyword evidence="2" id="KW-0472">Membrane</keyword>
<dbReference type="RefSeq" id="WP_055708312.1">
    <property type="nucleotide sequence ID" value="NZ_JBPJFI010000001.1"/>
</dbReference>
<evidence type="ECO:0000256" key="2">
    <source>
        <dbReference type="SAM" id="Phobius"/>
    </source>
</evidence>
<feature type="transmembrane region" description="Helical" evidence="2">
    <location>
        <begin position="39"/>
        <end position="62"/>
    </location>
</feature>
<name>A0A542UPA8_9ACTN</name>
<comment type="caution">
    <text evidence="3">The sequence shown here is derived from an EMBL/GenBank/DDBJ whole genome shotgun (WGS) entry which is preliminary data.</text>
</comment>
<feature type="region of interest" description="Disordered" evidence="1">
    <location>
        <begin position="1"/>
        <end position="30"/>
    </location>
</feature>
<dbReference type="Proteomes" id="UP000318103">
    <property type="component" value="Unassembled WGS sequence"/>
</dbReference>
<keyword evidence="4" id="KW-1185">Reference proteome</keyword>
<evidence type="ECO:0000313" key="3">
    <source>
        <dbReference type="EMBL" id="TQL00910.1"/>
    </source>
</evidence>
<accession>A0A542UPA8</accession>
<dbReference type="OrthoDB" id="4107967at2"/>
<keyword evidence="2" id="KW-0812">Transmembrane</keyword>
<gene>
    <name evidence="3" type="ORF">FB563_6044</name>
</gene>
<sequence>MSNGGAAEGDINGTEHGSADGQGGVGSGGRLARLRRHRALASAVVPALVAGAVAVPLALGAWNDPCKELPATTRELAKEAPAVATRALDPRDDIALRRRGAAPAVRQAVR</sequence>